<dbReference type="AlphaFoldDB" id="X1RIL7"/>
<comment type="caution">
    <text evidence="1">The sequence shown here is derived from an EMBL/GenBank/DDBJ whole genome shotgun (WGS) entry which is preliminary data.</text>
</comment>
<gene>
    <name evidence="1" type="ORF">S06H3_53242</name>
</gene>
<accession>X1RIL7</accession>
<evidence type="ECO:0000313" key="1">
    <source>
        <dbReference type="EMBL" id="GAI55419.1"/>
    </source>
</evidence>
<name>X1RIL7_9ZZZZ</name>
<feature type="non-terminal residue" evidence="1">
    <location>
        <position position="222"/>
    </location>
</feature>
<organism evidence="1">
    <name type="scientific">marine sediment metagenome</name>
    <dbReference type="NCBI Taxonomy" id="412755"/>
    <lineage>
        <taxon>unclassified sequences</taxon>
        <taxon>metagenomes</taxon>
        <taxon>ecological metagenomes</taxon>
    </lineage>
</organism>
<protein>
    <submittedName>
        <fullName evidence="1">Uncharacterized protein</fullName>
    </submittedName>
</protein>
<sequence length="222" mass="26034">MNQIKLLGLDVHCRDTIDRAGLRTSKARPELFWIPILWYGVPKLAAYYSLDEMLEEISVGEIKLLNTRTQVYYCDGEKYDLPRVPHTSNLTKECCVCKRPLPWRTESFHPADTKKFRWIRHRPDNTTETIRFYGYEAVVMCPDCRALGLTGLFVWPDGVEFPAAWYVERLVPHPNDTQLAEIYGLMLRIQNLSKSPRITLDHAREAVSYLYYRPAPTRRRRL</sequence>
<proteinExistence type="predicted"/>
<reference evidence="1" key="1">
    <citation type="journal article" date="2014" name="Front. Microbiol.">
        <title>High frequency of phylogenetically diverse reductive dehalogenase-homologous genes in deep subseafloor sedimentary metagenomes.</title>
        <authorList>
            <person name="Kawai M."/>
            <person name="Futagami T."/>
            <person name="Toyoda A."/>
            <person name="Takaki Y."/>
            <person name="Nishi S."/>
            <person name="Hori S."/>
            <person name="Arai W."/>
            <person name="Tsubouchi T."/>
            <person name="Morono Y."/>
            <person name="Uchiyama I."/>
            <person name="Ito T."/>
            <person name="Fujiyama A."/>
            <person name="Inagaki F."/>
            <person name="Takami H."/>
        </authorList>
    </citation>
    <scope>NUCLEOTIDE SEQUENCE</scope>
    <source>
        <strain evidence="1">Expedition CK06-06</strain>
    </source>
</reference>
<dbReference type="EMBL" id="BARV01033932">
    <property type="protein sequence ID" value="GAI55419.1"/>
    <property type="molecule type" value="Genomic_DNA"/>
</dbReference>